<dbReference type="Proteomes" id="UP000199103">
    <property type="component" value="Chromosome I"/>
</dbReference>
<reference evidence="1 2" key="1">
    <citation type="submission" date="2016-10" db="EMBL/GenBank/DDBJ databases">
        <authorList>
            <person name="de Groot N.N."/>
        </authorList>
    </citation>
    <scope>NUCLEOTIDE SEQUENCE [LARGE SCALE GENOMIC DNA]</scope>
    <source>
        <strain evidence="1 2">DSM 21800</strain>
    </source>
</reference>
<dbReference type="EMBL" id="LT629772">
    <property type="protein sequence ID" value="SDR88027.1"/>
    <property type="molecule type" value="Genomic_DNA"/>
</dbReference>
<sequence length="202" mass="21471">MTGGPATGRWAVVLAGYRAVPPPGIAADSYAEACLADSYEVIAGLSEIRAGLAGDAESLEEIRWPSDRVFAGDGRSVRAIADQLDDATELIVVAADVPDLPELIIAKIAKALARADVALAPEIGGAGLAAAGVRLPWPAWLDRDLDLDLDPYQDLGEAAPRRNLVVHTPGWHRLRTPEAVHRLDPRLEGWDNVRLLITAPLG</sequence>
<accession>A0A1H1MMT5</accession>
<dbReference type="RefSeq" id="WP_157683125.1">
    <property type="nucleotide sequence ID" value="NZ_LT629772.1"/>
</dbReference>
<evidence type="ECO:0000313" key="1">
    <source>
        <dbReference type="EMBL" id="SDR88027.1"/>
    </source>
</evidence>
<evidence type="ECO:0000313" key="2">
    <source>
        <dbReference type="Proteomes" id="UP000199103"/>
    </source>
</evidence>
<dbReference type="Gene3D" id="3.90.550.10">
    <property type="entry name" value="Spore Coat Polysaccharide Biosynthesis Protein SpsA, Chain A"/>
    <property type="match status" value="1"/>
</dbReference>
<protein>
    <recommendedName>
        <fullName evidence="3">MobA-like NTP transferase domain-containing protein</fullName>
    </recommendedName>
</protein>
<proteinExistence type="predicted"/>
<dbReference type="OrthoDB" id="3829125at2"/>
<name>A0A1H1MMT5_9ACTN</name>
<dbReference type="AlphaFoldDB" id="A0A1H1MMT5"/>
<evidence type="ECO:0008006" key="3">
    <source>
        <dbReference type="Google" id="ProtNLM"/>
    </source>
</evidence>
<keyword evidence="2" id="KW-1185">Reference proteome</keyword>
<dbReference type="InterPro" id="IPR029044">
    <property type="entry name" value="Nucleotide-diphossugar_trans"/>
</dbReference>
<gene>
    <name evidence="1" type="ORF">SAMN04489812_0197</name>
</gene>
<organism evidence="1 2">
    <name type="scientific">Microlunatus soli</name>
    <dbReference type="NCBI Taxonomy" id="630515"/>
    <lineage>
        <taxon>Bacteria</taxon>
        <taxon>Bacillati</taxon>
        <taxon>Actinomycetota</taxon>
        <taxon>Actinomycetes</taxon>
        <taxon>Propionibacteriales</taxon>
        <taxon>Propionibacteriaceae</taxon>
        <taxon>Microlunatus</taxon>
    </lineage>
</organism>
<dbReference type="SUPFAM" id="SSF53448">
    <property type="entry name" value="Nucleotide-diphospho-sugar transferases"/>
    <property type="match status" value="1"/>
</dbReference>